<evidence type="ECO:0008006" key="5">
    <source>
        <dbReference type="Google" id="ProtNLM"/>
    </source>
</evidence>
<organism evidence="3 4">
    <name type="scientific">Chitinivorax tropicus</name>
    <dbReference type="NCBI Taxonomy" id="714531"/>
    <lineage>
        <taxon>Bacteria</taxon>
        <taxon>Pseudomonadati</taxon>
        <taxon>Pseudomonadota</taxon>
        <taxon>Betaproteobacteria</taxon>
        <taxon>Chitinivorax</taxon>
    </lineage>
</organism>
<keyword evidence="2" id="KW-1133">Transmembrane helix</keyword>
<dbReference type="InterPro" id="IPR021244">
    <property type="entry name" value="DUF2802"/>
</dbReference>
<accession>A0A840MDV2</accession>
<evidence type="ECO:0000313" key="3">
    <source>
        <dbReference type="EMBL" id="MBB5016858.1"/>
    </source>
</evidence>
<feature type="transmembrane region" description="Helical" evidence="2">
    <location>
        <begin position="12"/>
        <end position="30"/>
    </location>
</feature>
<evidence type="ECO:0000313" key="4">
    <source>
        <dbReference type="Proteomes" id="UP000575898"/>
    </source>
</evidence>
<comment type="caution">
    <text evidence="3">The sequence shown here is derived from an EMBL/GenBank/DDBJ whole genome shotgun (WGS) entry which is preliminary data.</text>
</comment>
<evidence type="ECO:0000256" key="1">
    <source>
        <dbReference type="SAM" id="Coils"/>
    </source>
</evidence>
<dbReference type="Pfam" id="PF10975">
    <property type="entry name" value="DUF2802"/>
    <property type="match status" value="1"/>
</dbReference>
<dbReference type="RefSeq" id="WP_184033720.1">
    <property type="nucleotide sequence ID" value="NZ_JACHHY010000001.1"/>
</dbReference>
<feature type="coiled-coil region" evidence="1">
    <location>
        <begin position="49"/>
        <end position="76"/>
    </location>
</feature>
<gene>
    <name evidence="3" type="ORF">HNQ59_000120</name>
</gene>
<keyword evidence="2" id="KW-0812">Transmembrane</keyword>
<dbReference type="EMBL" id="JACHHY010000001">
    <property type="protein sequence ID" value="MBB5016858.1"/>
    <property type="molecule type" value="Genomic_DNA"/>
</dbReference>
<name>A0A840MDV2_9PROT</name>
<dbReference type="AlphaFoldDB" id="A0A840MDV2"/>
<dbReference type="Proteomes" id="UP000575898">
    <property type="component" value="Unassembled WGS sequence"/>
</dbReference>
<proteinExistence type="predicted"/>
<reference evidence="3 4" key="1">
    <citation type="submission" date="2020-08" db="EMBL/GenBank/DDBJ databases">
        <title>Genomic Encyclopedia of Type Strains, Phase IV (KMG-IV): sequencing the most valuable type-strain genomes for metagenomic binning, comparative biology and taxonomic classification.</title>
        <authorList>
            <person name="Goeker M."/>
        </authorList>
    </citation>
    <scope>NUCLEOTIDE SEQUENCE [LARGE SCALE GENOMIC DNA]</scope>
    <source>
        <strain evidence="3 4">DSM 27165</strain>
    </source>
</reference>
<protein>
    <recommendedName>
        <fullName evidence="5">DUF2802 domain-containing protein</fullName>
    </recommendedName>
</protein>
<keyword evidence="1" id="KW-0175">Coiled coil</keyword>
<keyword evidence="2" id="KW-0472">Membrane</keyword>
<keyword evidence="4" id="KW-1185">Reference proteome</keyword>
<sequence length="133" mass="14792">MESIVITWRELLVVGAIVIGIYIAEWFAFMRASKRARERRETIPPQPASHELLGRLEVLEAEVQALRQRLEAAANAAPPRPVRTAEHEKVHSPYTQAVELARQGLDAATLAAHCGISRGEAELIIALHRFDPV</sequence>
<evidence type="ECO:0000256" key="2">
    <source>
        <dbReference type="SAM" id="Phobius"/>
    </source>
</evidence>